<dbReference type="Gene3D" id="1.10.10.10">
    <property type="entry name" value="Winged helix-like DNA-binding domain superfamily/Winged helix DNA-binding domain"/>
    <property type="match status" value="1"/>
</dbReference>
<keyword evidence="3" id="KW-0238">DNA-binding</keyword>
<evidence type="ECO:0000256" key="2">
    <source>
        <dbReference type="ARBA" id="ARBA00023015"/>
    </source>
</evidence>
<comment type="caution">
    <text evidence="6">The sequence shown here is derived from an EMBL/GenBank/DDBJ whole genome shotgun (WGS) entry which is preliminary data.</text>
</comment>
<dbReference type="RefSeq" id="WP_271432139.1">
    <property type="nucleotide sequence ID" value="NZ_JAQIOY010000002.1"/>
</dbReference>
<dbReference type="InterPro" id="IPR000847">
    <property type="entry name" value="LysR_HTH_N"/>
</dbReference>
<dbReference type="InterPro" id="IPR036388">
    <property type="entry name" value="WH-like_DNA-bd_sf"/>
</dbReference>
<dbReference type="InterPro" id="IPR058163">
    <property type="entry name" value="LysR-type_TF_proteobact-type"/>
</dbReference>
<dbReference type="Gene3D" id="3.40.190.290">
    <property type="match status" value="1"/>
</dbReference>
<dbReference type="InterPro" id="IPR005119">
    <property type="entry name" value="LysR_subst-bd"/>
</dbReference>
<dbReference type="Pfam" id="PF00126">
    <property type="entry name" value="HTH_1"/>
    <property type="match status" value="1"/>
</dbReference>
<evidence type="ECO:0000256" key="4">
    <source>
        <dbReference type="ARBA" id="ARBA00023163"/>
    </source>
</evidence>
<name>A0ABT4XS76_9RHOB</name>
<comment type="similarity">
    <text evidence="1">Belongs to the LysR transcriptional regulatory family.</text>
</comment>
<dbReference type="Pfam" id="PF03466">
    <property type="entry name" value="LysR_substrate"/>
    <property type="match status" value="1"/>
</dbReference>
<dbReference type="PANTHER" id="PTHR30537:SF5">
    <property type="entry name" value="HTH-TYPE TRANSCRIPTIONAL ACTIVATOR TTDR-RELATED"/>
    <property type="match status" value="1"/>
</dbReference>
<sequence length="307" mass="33480">MDTEALRLFVLAAEKRNISAAGRALGLAPAVSSARLAKLEQTVGADLLHRTTRKVALSIEGTEFLPFAREILAQEDAALSALGRREHVISGRLRFTAPSTFAQLYIAPVLPLFLKQHPGITLDLHLSDLQLDLIEGSYDLALRNTVMADSSLKGRKLSDDTRVLCAAPEYLSEFGMPRTPEDLDQHRLIAFRDQTPRSLVGPNGAIARFDTRAASGRLIVDDGLSQKIATIHGAGISLNSLWSVQNDLREGRLQKVLPDWRGEADSALWLIYPKANVLSPKVRALIDFLLKHVKDNADLATAGSPGI</sequence>
<keyword evidence="2" id="KW-0805">Transcription regulation</keyword>
<evidence type="ECO:0000313" key="7">
    <source>
        <dbReference type="Proteomes" id="UP001210720"/>
    </source>
</evidence>
<dbReference type="PROSITE" id="PS50931">
    <property type="entry name" value="HTH_LYSR"/>
    <property type="match status" value="1"/>
</dbReference>
<dbReference type="Proteomes" id="UP001210720">
    <property type="component" value="Unassembled WGS sequence"/>
</dbReference>
<evidence type="ECO:0000313" key="6">
    <source>
        <dbReference type="EMBL" id="MDA7424800.1"/>
    </source>
</evidence>
<keyword evidence="4" id="KW-0804">Transcription</keyword>
<feature type="domain" description="HTH lysR-type" evidence="5">
    <location>
        <begin position="1"/>
        <end position="58"/>
    </location>
</feature>
<evidence type="ECO:0000259" key="5">
    <source>
        <dbReference type="PROSITE" id="PS50931"/>
    </source>
</evidence>
<keyword evidence="7" id="KW-1185">Reference proteome</keyword>
<dbReference type="CDD" id="cd08422">
    <property type="entry name" value="PBP2_CrgA_like"/>
    <property type="match status" value="1"/>
</dbReference>
<dbReference type="InterPro" id="IPR036390">
    <property type="entry name" value="WH_DNA-bd_sf"/>
</dbReference>
<dbReference type="SUPFAM" id="SSF46785">
    <property type="entry name" value="Winged helix' DNA-binding domain"/>
    <property type="match status" value="1"/>
</dbReference>
<reference evidence="6 7" key="1">
    <citation type="submission" date="2023-01" db="EMBL/GenBank/DDBJ databases">
        <title>Thalassococcus onchidii sp. nov., isolated from a marine invertebrate from the South China Sea.</title>
        <authorList>
            <person name="Xu S."/>
            <person name="Liu Z."/>
            <person name="Xu Y."/>
        </authorList>
    </citation>
    <scope>NUCLEOTIDE SEQUENCE [LARGE SCALE GENOMIC DNA]</scope>
    <source>
        <strain evidence="6 7">KCTC 32084</strain>
    </source>
</reference>
<accession>A0ABT4XS76</accession>
<protein>
    <submittedName>
        <fullName evidence="6">LysR substrate-binding domain-containing protein</fullName>
    </submittedName>
</protein>
<evidence type="ECO:0000256" key="1">
    <source>
        <dbReference type="ARBA" id="ARBA00009437"/>
    </source>
</evidence>
<organism evidence="6 7">
    <name type="scientific">Thalassococcus lentus</name>
    <dbReference type="NCBI Taxonomy" id="1210524"/>
    <lineage>
        <taxon>Bacteria</taxon>
        <taxon>Pseudomonadati</taxon>
        <taxon>Pseudomonadota</taxon>
        <taxon>Alphaproteobacteria</taxon>
        <taxon>Rhodobacterales</taxon>
        <taxon>Roseobacteraceae</taxon>
        <taxon>Thalassococcus</taxon>
    </lineage>
</organism>
<proteinExistence type="inferred from homology"/>
<evidence type="ECO:0000256" key="3">
    <source>
        <dbReference type="ARBA" id="ARBA00023125"/>
    </source>
</evidence>
<dbReference type="SUPFAM" id="SSF53850">
    <property type="entry name" value="Periplasmic binding protein-like II"/>
    <property type="match status" value="1"/>
</dbReference>
<gene>
    <name evidence="6" type="ORF">PFY00_08695</name>
</gene>
<dbReference type="PANTHER" id="PTHR30537">
    <property type="entry name" value="HTH-TYPE TRANSCRIPTIONAL REGULATOR"/>
    <property type="match status" value="1"/>
</dbReference>
<dbReference type="EMBL" id="JAQIOY010000002">
    <property type="protein sequence ID" value="MDA7424800.1"/>
    <property type="molecule type" value="Genomic_DNA"/>
</dbReference>